<evidence type="ECO:0000256" key="2">
    <source>
        <dbReference type="SAM" id="SignalP"/>
    </source>
</evidence>
<proteinExistence type="predicted"/>
<accession>A0A930N0I7</accession>
<dbReference type="EMBL" id="JABZSJ010000069">
    <property type="protein sequence ID" value="MBF1385118.1"/>
    <property type="molecule type" value="Genomic_DNA"/>
</dbReference>
<keyword evidence="1 2" id="KW-0732">Signal</keyword>
<organism evidence="4 5">
    <name type="scientific">Prevotella aurantiaca</name>
    <dbReference type="NCBI Taxonomy" id="596085"/>
    <lineage>
        <taxon>Bacteria</taxon>
        <taxon>Pseudomonadati</taxon>
        <taxon>Bacteroidota</taxon>
        <taxon>Bacteroidia</taxon>
        <taxon>Bacteroidales</taxon>
        <taxon>Prevotellaceae</taxon>
        <taxon>Prevotella</taxon>
    </lineage>
</organism>
<protein>
    <submittedName>
        <fullName evidence="4">Outer membrane beta-barrel protein</fullName>
    </submittedName>
</protein>
<dbReference type="Pfam" id="PF13505">
    <property type="entry name" value="OMP_b-brl"/>
    <property type="match status" value="1"/>
</dbReference>
<dbReference type="RefSeq" id="WP_273161023.1">
    <property type="nucleotide sequence ID" value="NZ_CAUSUB010000026.1"/>
</dbReference>
<feature type="domain" description="Outer membrane protein beta-barrel" evidence="3">
    <location>
        <begin position="8"/>
        <end position="190"/>
    </location>
</feature>
<dbReference type="SUPFAM" id="SSF56925">
    <property type="entry name" value="OMPA-like"/>
    <property type="match status" value="1"/>
</dbReference>
<evidence type="ECO:0000313" key="4">
    <source>
        <dbReference type="EMBL" id="MBF1385118.1"/>
    </source>
</evidence>
<feature type="signal peptide" evidence="2">
    <location>
        <begin position="1"/>
        <end position="19"/>
    </location>
</feature>
<comment type="caution">
    <text evidence="4">The sequence shown here is derived from an EMBL/GenBank/DDBJ whole genome shotgun (WGS) entry which is preliminary data.</text>
</comment>
<reference evidence="4" key="1">
    <citation type="submission" date="2020-04" db="EMBL/GenBank/DDBJ databases">
        <title>Deep metagenomics examines the oral microbiome during advanced dental caries in children, revealing novel taxa and co-occurrences with host molecules.</title>
        <authorList>
            <person name="Baker J.L."/>
            <person name="Morton J.T."/>
            <person name="Dinis M."/>
            <person name="Alvarez R."/>
            <person name="Tran N.C."/>
            <person name="Knight R."/>
            <person name="Edlund A."/>
        </authorList>
    </citation>
    <scope>NUCLEOTIDE SEQUENCE</scope>
    <source>
        <strain evidence="4">JCVI_44_bin.5</strain>
    </source>
</reference>
<dbReference type="InterPro" id="IPR011250">
    <property type="entry name" value="OMP/PagP_B-barrel"/>
</dbReference>
<name>A0A930N0I7_9BACT</name>
<dbReference type="Proteomes" id="UP000771736">
    <property type="component" value="Unassembled WGS sequence"/>
</dbReference>
<feature type="chain" id="PRO_5037319562" evidence="2">
    <location>
        <begin position="20"/>
        <end position="190"/>
    </location>
</feature>
<dbReference type="AlphaFoldDB" id="A0A930N0I7"/>
<evidence type="ECO:0000313" key="5">
    <source>
        <dbReference type="Proteomes" id="UP000771736"/>
    </source>
</evidence>
<evidence type="ECO:0000259" key="3">
    <source>
        <dbReference type="Pfam" id="PF13505"/>
    </source>
</evidence>
<gene>
    <name evidence="4" type="ORF">HXN26_09790</name>
</gene>
<sequence>MKKILMTLAVAFVAVAANAQVYVGGSLGVASSEILGGDDVTTYQVLPEIGYNINNNWAIGTVLGWGKGKPVSIEKGKPVSIESETNNYVTFQPYARFTFAHSKFVNAFIDGIVGYTHYNHAHVGGSSYDQWTIGLKPGVAVNLSKKVSFVAHVGFAGWESLKAEKAEKDSHALGVSLDGNNVTFGVYYNF</sequence>
<dbReference type="InterPro" id="IPR027385">
    <property type="entry name" value="Beta-barrel_OMP"/>
</dbReference>
<evidence type="ECO:0000256" key="1">
    <source>
        <dbReference type="ARBA" id="ARBA00022729"/>
    </source>
</evidence>
<dbReference type="Gene3D" id="2.40.160.20">
    <property type="match status" value="1"/>
</dbReference>